<evidence type="ECO:0000256" key="3">
    <source>
        <dbReference type="ARBA" id="ARBA00022603"/>
    </source>
</evidence>
<dbReference type="SUPFAM" id="SSF53335">
    <property type="entry name" value="S-adenosyl-L-methionine-dependent methyltransferases"/>
    <property type="match status" value="1"/>
</dbReference>
<dbReference type="EMBL" id="JAEHOC010000046">
    <property type="protein sequence ID" value="KAG2426650.1"/>
    <property type="molecule type" value="Genomic_DNA"/>
</dbReference>
<comment type="catalytic activity">
    <reaction evidence="1">
        <text>guanosine(46) in tRNA + S-adenosyl-L-methionine = N(7)-methylguanosine(46) in tRNA + S-adenosyl-L-homocysteine</text>
        <dbReference type="Rhea" id="RHEA:42708"/>
        <dbReference type="Rhea" id="RHEA-COMP:10188"/>
        <dbReference type="Rhea" id="RHEA-COMP:10189"/>
        <dbReference type="ChEBI" id="CHEBI:57856"/>
        <dbReference type="ChEBI" id="CHEBI:59789"/>
        <dbReference type="ChEBI" id="CHEBI:74269"/>
        <dbReference type="ChEBI" id="CHEBI:74480"/>
        <dbReference type="EC" id="2.1.1.33"/>
    </reaction>
</comment>
<organism evidence="8 9">
    <name type="scientific">Chlamydomonas incerta</name>
    <dbReference type="NCBI Taxonomy" id="51695"/>
    <lineage>
        <taxon>Eukaryota</taxon>
        <taxon>Viridiplantae</taxon>
        <taxon>Chlorophyta</taxon>
        <taxon>core chlorophytes</taxon>
        <taxon>Chlorophyceae</taxon>
        <taxon>CS clade</taxon>
        <taxon>Chlamydomonadales</taxon>
        <taxon>Chlamydomonadaceae</taxon>
        <taxon>Chlamydomonas</taxon>
    </lineage>
</organism>
<dbReference type="EC" id="2.1.1.33" evidence="2"/>
<dbReference type="GO" id="GO:0008176">
    <property type="term" value="F:tRNA (guanine(46)-N7)-methyltransferase activity"/>
    <property type="evidence" value="ECO:0007669"/>
    <property type="project" value="UniProtKB-EC"/>
</dbReference>
<proteinExistence type="predicted"/>
<feature type="region of interest" description="Disordered" evidence="7">
    <location>
        <begin position="408"/>
        <end position="448"/>
    </location>
</feature>
<dbReference type="AlphaFoldDB" id="A0A835SU43"/>
<dbReference type="InterPro" id="IPR003358">
    <property type="entry name" value="tRNA_(Gua-N-7)_MeTrfase_Trmb"/>
</dbReference>
<dbReference type="Proteomes" id="UP000650467">
    <property type="component" value="Unassembled WGS sequence"/>
</dbReference>
<evidence type="ECO:0000313" key="8">
    <source>
        <dbReference type="EMBL" id="KAG2426650.1"/>
    </source>
</evidence>
<protein>
    <recommendedName>
        <fullName evidence="2">tRNA (guanine(46)-N(7))-methyltransferase</fullName>
        <ecNumber evidence="2">2.1.1.33</ecNumber>
    </recommendedName>
</protein>
<evidence type="ECO:0000313" key="9">
    <source>
        <dbReference type="Proteomes" id="UP000650467"/>
    </source>
</evidence>
<dbReference type="InterPro" id="IPR029063">
    <property type="entry name" value="SAM-dependent_MTases_sf"/>
</dbReference>
<dbReference type="OrthoDB" id="47276at2759"/>
<name>A0A835SU43_CHLIN</name>
<sequence>MALAKLLRASARPSPHVQFGGARSEPGAPGRRVQPQVASAALDNTSSTSSNGHEPSTSARASHPGASQRAPAPALPLWAQVKPADSLESPFRELELTELWDGTGKTRVRQHVNPLRREFQVPVAAPDWAAVFADPTLPLAVDIGSGYGRFLLLLQRNNPNRRVNYLGVEIRRTLVERSNEWVARLGLGGAVHYVFANATVSLEALLGSYPGPVTDAFVQFPDPHFKRRHRKRRVVQRPLVNALAAAMPPGGRVLLQSDVEAAAVAMRNAFEAWGPEAFTLAPEHSAPEAVFFGSSSSSSGGSSSPAPPPQQTHASASSSQPAAPAAAAQLATAISPSHATPPSPALQPTASAPAPAPASTSAPPAGGAAGAKPDYAAAAAAAARHAMASAVAASAAVRQVEQQAAGAAAAGTSCESEGDTTDADAGEGGQGGREGEQEGEEGEAEEEGAGAIDIDALESLWAAGGWLRENPVGTPTEREHYVLQQGLPVYRVLLVRK</sequence>
<accession>A0A835SU43</accession>
<dbReference type="PANTHER" id="PTHR23417:SF21">
    <property type="entry name" value="TRNA (GUANINE-N(7)-)-METHYLTRANSFERASE"/>
    <property type="match status" value="1"/>
</dbReference>
<feature type="compositionally biased region" description="Acidic residues" evidence="7">
    <location>
        <begin position="437"/>
        <end position="448"/>
    </location>
</feature>
<gene>
    <name evidence="8" type="ORF">HXX76_012962</name>
</gene>
<dbReference type="GO" id="GO:0043527">
    <property type="term" value="C:tRNA methyltransferase complex"/>
    <property type="evidence" value="ECO:0007669"/>
    <property type="project" value="TreeGrafter"/>
</dbReference>
<comment type="caution">
    <text evidence="8">The sequence shown here is derived from an EMBL/GenBank/DDBJ whole genome shotgun (WGS) entry which is preliminary data.</text>
</comment>
<dbReference type="PROSITE" id="PS51625">
    <property type="entry name" value="SAM_MT_TRMB"/>
    <property type="match status" value="1"/>
</dbReference>
<keyword evidence="5" id="KW-0949">S-adenosyl-L-methionine</keyword>
<evidence type="ECO:0000256" key="6">
    <source>
        <dbReference type="ARBA" id="ARBA00022694"/>
    </source>
</evidence>
<evidence type="ECO:0000256" key="4">
    <source>
        <dbReference type="ARBA" id="ARBA00022679"/>
    </source>
</evidence>
<dbReference type="Pfam" id="PF02390">
    <property type="entry name" value="Methyltransf_4"/>
    <property type="match status" value="1"/>
</dbReference>
<dbReference type="Gene3D" id="3.40.50.150">
    <property type="entry name" value="Vaccinia Virus protein VP39"/>
    <property type="match status" value="1"/>
</dbReference>
<reference evidence="8" key="1">
    <citation type="journal article" date="2020" name="bioRxiv">
        <title>Comparative genomics of Chlamydomonas.</title>
        <authorList>
            <person name="Craig R.J."/>
            <person name="Hasan A.R."/>
            <person name="Ness R.W."/>
            <person name="Keightley P.D."/>
        </authorList>
    </citation>
    <scope>NUCLEOTIDE SEQUENCE</scope>
    <source>
        <strain evidence="8">SAG 7.73</strain>
    </source>
</reference>
<feature type="compositionally biased region" description="Acidic residues" evidence="7">
    <location>
        <begin position="416"/>
        <end position="425"/>
    </location>
</feature>
<keyword evidence="6" id="KW-0819">tRNA processing</keyword>
<feature type="compositionally biased region" description="Low complexity" evidence="7">
    <location>
        <begin position="346"/>
        <end position="371"/>
    </location>
</feature>
<keyword evidence="9" id="KW-1185">Reference proteome</keyword>
<feature type="region of interest" description="Disordered" evidence="7">
    <location>
        <begin position="291"/>
        <end position="371"/>
    </location>
</feature>
<feature type="compositionally biased region" description="Low complexity" evidence="7">
    <location>
        <begin position="294"/>
        <end position="304"/>
    </location>
</feature>
<evidence type="ECO:0000256" key="7">
    <source>
        <dbReference type="SAM" id="MobiDB-lite"/>
    </source>
</evidence>
<dbReference type="PANTHER" id="PTHR23417">
    <property type="entry name" value="3-DEOXY-D-MANNO-OCTULOSONIC-ACID TRANSFERASE/TRNA GUANINE-N 7 - -METHYLTRANSFERASE"/>
    <property type="match status" value="1"/>
</dbReference>
<evidence type="ECO:0000256" key="5">
    <source>
        <dbReference type="ARBA" id="ARBA00022691"/>
    </source>
</evidence>
<feature type="region of interest" description="Disordered" evidence="7">
    <location>
        <begin position="1"/>
        <end position="72"/>
    </location>
</feature>
<evidence type="ECO:0000256" key="1">
    <source>
        <dbReference type="ARBA" id="ARBA00000142"/>
    </source>
</evidence>
<feature type="compositionally biased region" description="Low complexity" evidence="7">
    <location>
        <begin position="311"/>
        <end position="337"/>
    </location>
</feature>
<keyword evidence="3" id="KW-0489">Methyltransferase</keyword>
<feature type="compositionally biased region" description="Polar residues" evidence="7">
    <location>
        <begin position="42"/>
        <end position="60"/>
    </location>
</feature>
<keyword evidence="4" id="KW-0808">Transferase</keyword>
<evidence type="ECO:0000256" key="2">
    <source>
        <dbReference type="ARBA" id="ARBA00011977"/>
    </source>
</evidence>